<dbReference type="GeneID" id="56080554"/>
<sequence length="178" mass="19687">MEWRNEPPSWNRSSDRLTVDAAGETDFWRTTKHGFVADDGHFCHREVAGDFTATVEVAGEYDTLYDQAGLMVREDAETWLKCGVEYVDGVQQVGAVVTRGVSDWSKSPLDDDPDSVWVRVERTGPTVEVSFSPDGDAYTMIRQATLSDAERLLVGPMAAAPKGDGFRSVFEGFTVERA</sequence>
<dbReference type="Pfam" id="PF07081">
    <property type="entry name" value="DUF1349"/>
    <property type="match status" value="1"/>
</dbReference>
<dbReference type="InterPro" id="IPR013320">
    <property type="entry name" value="ConA-like_dom_sf"/>
</dbReference>
<evidence type="ECO:0000313" key="2">
    <source>
        <dbReference type="Proteomes" id="UP000509667"/>
    </source>
</evidence>
<dbReference type="RefSeq" id="WP_179909627.1">
    <property type="nucleotide sequence ID" value="NZ_CP058910.1"/>
</dbReference>
<dbReference type="OrthoDB" id="228137at2157"/>
<dbReference type="InterPro" id="IPR015987">
    <property type="entry name" value="UCP022704"/>
</dbReference>
<dbReference type="PIRSF" id="PIRSF022704">
    <property type="entry name" value="UCP022704"/>
    <property type="match status" value="1"/>
</dbReference>
<protein>
    <submittedName>
        <fullName evidence="1">DUF1349 domain-containing protein</fullName>
    </submittedName>
</protein>
<reference evidence="1 2" key="1">
    <citation type="submission" date="2020-07" db="EMBL/GenBank/DDBJ databases">
        <title>Halosimplex pelagicum sp. nov. and Halosimplex rubrum sp. nov., isolated from salted brown alga Laminaria, and emended description of the genus Halosimplex.</title>
        <authorList>
            <person name="Cui H."/>
        </authorList>
    </citation>
    <scope>NUCLEOTIDE SEQUENCE [LARGE SCALE GENOMIC DNA]</scope>
    <source>
        <strain evidence="1 2">R27</strain>
    </source>
</reference>
<dbReference type="Gene3D" id="2.60.120.200">
    <property type="match status" value="1"/>
</dbReference>
<name>A0A7D5P349_9EURY</name>
<accession>A0A7D5P349</accession>
<organism evidence="1 2">
    <name type="scientific">Halosimplex rubrum</name>
    <dbReference type="NCBI Taxonomy" id="869889"/>
    <lineage>
        <taxon>Archaea</taxon>
        <taxon>Methanobacteriati</taxon>
        <taxon>Methanobacteriota</taxon>
        <taxon>Stenosarchaea group</taxon>
        <taxon>Halobacteria</taxon>
        <taxon>Halobacteriales</taxon>
        <taxon>Haloarculaceae</taxon>
        <taxon>Halosimplex</taxon>
    </lineage>
</organism>
<dbReference type="Proteomes" id="UP000509667">
    <property type="component" value="Chromosome"/>
</dbReference>
<dbReference type="InterPro" id="IPR009784">
    <property type="entry name" value="DUF1349"/>
</dbReference>
<dbReference type="AlphaFoldDB" id="A0A7D5P349"/>
<proteinExistence type="predicted"/>
<keyword evidence="2" id="KW-1185">Reference proteome</keyword>
<gene>
    <name evidence="1" type="ORF">HZS55_21785</name>
</gene>
<dbReference type="PANTHER" id="PTHR35332">
    <property type="entry name" value="REGULATION OF ENOLASE PROTEIN 1"/>
    <property type="match status" value="1"/>
</dbReference>
<dbReference type="SUPFAM" id="SSF49899">
    <property type="entry name" value="Concanavalin A-like lectins/glucanases"/>
    <property type="match status" value="1"/>
</dbReference>
<dbReference type="KEGG" id="hrr:HZS55_21785"/>
<evidence type="ECO:0000313" key="1">
    <source>
        <dbReference type="EMBL" id="QLH79763.1"/>
    </source>
</evidence>
<dbReference type="PANTHER" id="PTHR35332:SF2">
    <property type="entry name" value="REGULATION OF ENOLASE PROTEIN 1"/>
    <property type="match status" value="1"/>
</dbReference>
<dbReference type="EMBL" id="CP058910">
    <property type="protein sequence ID" value="QLH79763.1"/>
    <property type="molecule type" value="Genomic_DNA"/>
</dbReference>